<dbReference type="EC" id="1.3.99.-" evidence="10"/>
<dbReference type="Proteomes" id="UP000076794">
    <property type="component" value="Chromosome"/>
</dbReference>
<evidence type="ECO:0000256" key="5">
    <source>
        <dbReference type="ARBA" id="ARBA00023002"/>
    </source>
</evidence>
<dbReference type="Pfam" id="PF00441">
    <property type="entry name" value="Acyl-CoA_dh_1"/>
    <property type="match status" value="1"/>
</dbReference>
<dbReference type="GO" id="GO:0050660">
    <property type="term" value="F:flavin adenine dinucleotide binding"/>
    <property type="evidence" value="ECO:0007669"/>
    <property type="project" value="InterPro"/>
</dbReference>
<dbReference type="InterPro" id="IPR013786">
    <property type="entry name" value="AcylCoA_DH/ox_N"/>
</dbReference>
<organism evidence="10 11">
    <name type="scientific">Isoptericola dokdonensis DS-3</name>
    <dbReference type="NCBI Taxonomy" id="1300344"/>
    <lineage>
        <taxon>Bacteria</taxon>
        <taxon>Bacillati</taxon>
        <taxon>Actinomycetota</taxon>
        <taxon>Actinomycetes</taxon>
        <taxon>Micrococcales</taxon>
        <taxon>Promicromonosporaceae</taxon>
        <taxon>Isoptericola</taxon>
    </lineage>
</organism>
<feature type="domain" description="Acyl-CoA dehydrogenase/oxidase N-terminal" evidence="9">
    <location>
        <begin position="11"/>
        <end position="122"/>
    </location>
</feature>
<dbReference type="OrthoDB" id="2769798at2"/>
<dbReference type="PANTHER" id="PTHR43884:SF12">
    <property type="entry name" value="ISOVALERYL-COA DEHYDROGENASE, MITOCHONDRIAL-RELATED"/>
    <property type="match status" value="1"/>
</dbReference>
<keyword evidence="11" id="KW-1185">Reference proteome</keyword>
<dbReference type="GO" id="GO:0003995">
    <property type="term" value="F:acyl-CoA dehydrogenase activity"/>
    <property type="evidence" value="ECO:0007669"/>
    <property type="project" value="InterPro"/>
</dbReference>
<evidence type="ECO:0000259" key="8">
    <source>
        <dbReference type="Pfam" id="PF02770"/>
    </source>
</evidence>
<name>A0A168FC86_9MICO</name>
<dbReference type="PIRSF" id="PIRSF016578">
    <property type="entry name" value="HsaA"/>
    <property type="match status" value="1"/>
</dbReference>
<keyword evidence="5 6" id="KW-0560">Oxidoreductase</keyword>
<keyword evidence="3 6" id="KW-0285">Flavoprotein</keyword>
<evidence type="ECO:0000256" key="4">
    <source>
        <dbReference type="ARBA" id="ARBA00022827"/>
    </source>
</evidence>
<keyword evidence="4 6" id="KW-0274">FAD</keyword>
<dbReference type="PANTHER" id="PTHR43884">
    <property type="entry name" value="ACYL-COA DEHYDROGENASE"/>
    <property type="match status" value="1"/>
</dbReference>
<dbReference type="PATRIC" id="fig|1300344.3.peg.1790"/>
<dbReference type="RefSeq" id="WP_068202646.1">
    <property type="nucleotide sequence ID" value="NZ_CP014209.1"/>
</dbReference>
<dbReference type="Pfam" id="PF02770">
    <property type="entry name" value="Acyl-CoA_dh_M"/>
    <property type="match status" value="1"/>
</dbReference>
<protein>
    <submittedName>
        <fullName evidence="10">Acyl-CoA dehydrogenase</fullName>
        <ecNumber evidence="10">1.3.99.-</ecNumber>
    </submittedName>
</protein>
<evidence type="ECO:0000256" key="2">
    <source>
        <dbReference type="ARBA" id="ARBA00009347"/>
    </source>
</evidence>
<proteinExistence type="inferred from homology"/>
<dbReference type="SUPFAM" id="SSF47203">
    <property type="entry name" value="Acyl-CoA dehydrogenase C-terminal domain-like"/>
    <property type="match status" value="1"/>
</dbReference>
<comment type="cofactor">
    <cofactor evidence="1 6">
        <name>FAD</name>
        <dbReference type="ChEBI" id="CHEBI:57692"/>
    </cofactor>
</comment>
<dbReference type="FunFam" id="1.10.540.10:FF:000002">
    <property type="entry name" value="Acyl-CoA dehydrogenase FadE19"/>
    <property type="match status" value="1"/>
</dbReference>
<dbReference type="KEGG" id="ido:I598_1783"/>
<dbReference type="Gene3D" id="1.10.540.10">
    <property type="entry name" value="Acyl-CoA dehydrogenase/oxidase, N-terminal domain"/>
    <property type="match status" value="1"/>
</dbReference>
<dbReference type="Pfam" id="PF02771">
    <property type="entry name" value="Acyl-CoA_dh_N"/>
    <property type="match status" value="1"/>
</dbReference>
<dbReference type="Gene3D" id="2.40.110.10">
    <property type="entry name" value="Butyryl-CoA Dehydrogenase, subunit A, domain 2"/>
    <property type="match status" value="1"/>
</dbReference>
<evidence type="ECO:0000256" key="1">
    <source>
        <dbReference type="ARBA" id="ARBA00001974"/>
    </source>
</evidence>
<dbReference type="AlphaFoldDB" id="A0A168FC86"/>
<evidence type="ECO:0000259" key="7">
    <source>
        <dbReference type="Pfam" id="PF00441"/>
    </source>
</evidence>
<comment type="similarity">
    <text evidence="2 6">Belongs to the acyl-CoA dehydrogenase family.</text>
</comment>
<dbReference type="Gene3D" id="1.20.140.10">
    <property type="entry name" value="Butyryl-CoA Dehydrogenase, subunit A, domain 3"/>
    <property type="match status" value="1"/>
</dbReference>
<dbReference type="InterPro" id="IPR037069">
    <property type="entry name" value="AcylCoA_DH/ox_N_sf"/>
</dbReference>
<dbReference type="InterPro" id="IPR009100">
    <property type="entry name" value="AcylCoA_DH/oxidase_NM_dom_sf"/>
</dbReference>
<dbReference type="SUPFAM" id="SSF56645">
    <property type="entry name" value="Acyl-CoA dehydrogenase NM domain-like"/>
    <property type="match status" value="1"/>
</dbReference>
<dbReference type="STRING" id="1300344.I598_1783"/>
<dbReference type="FunFam" id="1.20.140.10:FF:000001">
    <property type="entry name" value="Acyl-CoA dehydrogenase"/>
    <property type="match status" value="1"/>
</dbReference>
<dbReference type="InterPro" id="IPR046373">
    <property type="entry name" value="Acyl-CoA_Oxase/DH_mid-dom_sf"/>
</dbReference>
<evidence type="ECO:0000256" key="6">
    <source>
        <dbReference type="RuleBase" id="RU362125"/>
    </source>
</evidence>
<evidence type="ECO:0000313" key="10">
    <source>
        <dbReference type="EMBL" id="ANC31331.1"/>
    </source>
</evidence>
<dbReference type="InterPro" id="IPR036250">
    <property type="entry name" value="AcylCo_DH-like_C"/>
</dbReference>
<dbReference type="InterPro" id="IPR006089">
    <property type="entry name" value="Acyl-CoA_DH_CS"/>
</dbReference>
<feature type="domain" description="Acyl-CoA dehydrogenase/oxidase C-terminal" evidence="7">
    <location>
        <begin position="240"/>
        <end position="388"/>
    </location>
</feature>
<dbReference type="PROSITE" id="PS00072">
    <property type="entry name" value="ACYL_COA_DH_1"/>
    <property type="match status" value="1"/>
</dbReference>
<feature type="domain" description="Acyl-CoA oxidase/dehydrogenase middle" evidence="8">
    <location>
        <begin position="127"/>
        <end position="226"/>
    </location>
</feature>
<evidence type="ECO:0000256" key="3">
    <source>
        <dbReference type="ARBA" id="ARBA00022630"/>
    </source>
</evidence>
<sequence>MIADTSATALTDAQRKLSATVREFADEVVAPAAYRYDTERRLPLEIIAQMGDLGLFGLPFPREVGGQGEDYVSLCLAVEALARVDQSIAVTLEAGVGLGIMPIFRHGTREQQERWLPDLVAGRALAAFGLTEAGAGSDAGATRTTARLEGADDGEWVIDGSKQFITNSGTPITSVVTITAVTDRHADGTPELSSILVPAGTPGLTVGEPYDKVGWHTSDTHPLTLAGVRVPAANLLGERGRGYANFLRALDEGRIAFAALATGAAQGCLEEAVRYAREREVFGHAIGENQHVAFTLARMQARVHAARLCWLDAALKQTHGLPFKAEASVAKLTAGEAAMANARDASQIFGGYGFLNENPVARHYRDSKVLEVGEGTTEVQLMILARDLLGAGTGGR</sequence>
<dbReference type="PROSITE" id="PS00073">
    <property type="entry name" value="ACYL_COA_DH_2"/>
    <property type="match status" value="1"/>
</dbReference>
<dbReference type="FunFam" id="2.40.110.10:FF:000009">
    <property type="entry name" value="Acyl-CoA dehydrogenase"/>
    <property type="match status" value="1"/>
</dbReference>
<reference evidence="10 11" key="1">
    <citation type="submission" date="2016-01" db="EMBL/GenBank/DDBJ databases">
        <title>Complete genome sequence of a soil Actinobacterium, Isoptericola dokdonensis DS-3.</title>
        <authorList>
            <person name="Kwon S.-K."/>
            <person name="Kim J.F."/>
        </authorList>
    </citation>
    <scope>NUCLEOTIDE SEQUENCE [LARGE SCALE GENOMIC DNA]</scope>
    <source>
        <strain evidence="10 11">DS-3</strain>
    </source>
</reference>
<accession>A0A168FC86</accession>
<dbReference type="EMBL" id="CP014209">
    <property type="protein sequence ID" value="ANC31331.1"/>
    <property type="molecule type" value="Genomic_DNA"/>
</dbReference>
<evidence type="ECO:0000313" key="11">
    <source>
        <dbReference type="Proteomes" id="UP000076794"/>
    </source>
</evidence>
<gene>
    <name evidence="10" type="primary">acdA</name>
    <name evidence="10" type="ORF">I598_1783</name>
</gene>
<dbReference type="InterPro" id="IPR009075">
    <property type="entry name" value="AcylCo_DH/oxidase_C"/>
</dbReference>
<evidence type="ECO:0000259" key="9">
    <source>
        <dbReference type="Pfam" id="PF02771"/>
    </source>
</evidence>
<dbReference type="InterPro" id="IPR006091">
    <property type="entry name" value="Acyl-CoA_Oxase/DH_mid-dom"/>
</dbReference>